<name>A0ABS1TXE4_9BACI</name>
<dbReference type="EMBL" id="JAESWB010000424">
    <property type="protein sequence ID" value="MBL4955213.1"/>
    <property type="molecule type" value="Genomic_DNA"/>
</dbReference>
<dbReference type="SUPFAM" id="SSF50939">
    <property type="entry name" value="Sialidases"/>
    <property type="match status" value="1"/>
</dbReference>
<evidence type="ECO:0000313" key="1">
    <source>
        <dbReference type="EMBL" id="MBL4955213.1"/>
    </source>
</evidence>
<gene>
    <name evidence="1" type="ORF">JK635_24025</name>
</gene>
<keyword evidence="2" id="KW-1185">Reference proteome</keyword>
<protein>
    <recommendedName>
        <fullName evidence="3">Exo-alpha-sialidase</fullName>
    </recommendedName>
</protein>
<evidence type="ECO:0000313" key="2">
    <source>
        <dbReference type="Proteomes" id="UP000623967"/>
    </source>
</evidence>
<sequence length="209" mass="22514">AVYYAVSSDQGATFKGDYKIADHACECCRIGLALDPEGKPVANWRHVFAPNARDHALARLQPDGSASAPERVTFDDWRIDACPHHGPSLAYTPDGTRHQVWFNGKEGDGGGVRYAAAKADGALAEPVSLGSAQAAHADILAQGQQVVIVWKQFDGQSTAILTRRSDDGGKTWKEGELARTDGDSDKPYLAAAPTGPVLYWRTRNEGIRI</sequence>
<proteinExistence type="predicted"/>
<dbReference type="Proteomes" id="UP000623967">
    <property type="component" value="Unassembled WGS sequence"/>
</dbReference>
<organism evidence="1 2">
    <name type="scientific">Neobacillus paridis</name>
    <dbReference type="NCBI Taxonomy" id="2803862"/>
    <lineage>
        <taxon>Bacteria</taxon>
        <taxon>Bacillati</taxon>
        <taxon>Bacillota</taxon>
        <taxon>Bacilli</taxon>
        <taxon>Bacillales</taxon>
        <taxon>Bacillaceae</taxon>
        <taxon>Neobacillus</taxon>
    </lineage>
</organism>
<feature type="non-terminal residue" evidence="1">
    <location>
        <position position="209"/>
    </location>
</feature>
<reference evidence="1 2" key="1">
    <citation type="submission" date="2021-01" db="EMBL/GenBank/DDBJ databases">
        <title>Genome public.</title>
        <authorList>
            <person name="Liu C."/>
            <person name="Sun Q."/>
        </authorList>
    </citation>
    <scope>NUCLEOTIDE SEQUENCE [LARGE SCALE GENOMIC DNA]</scope>
    <source>
        <strain evidence="1 2">YIM B02564</strain>
    </source>
</reference>
<dbReference type="InterPro" id="IPR036278">
    <property type="entry name" value="Sialidase_sf"/>
</dbReference>
<accession>A0ABS1TXE4</accession>
<evidence type="ECO:0008006" key="3">
    <source>
        <dbReference type="Google" id="ProtNLM"/>
    </source>
</evidence>
<comment type="caution">
    <text evidence="1">The sequence shown here is derived from an EMBL/GenBank/DDBJ whole genome shotgun (WGS) entry which is preliminary data.</text>
</comment>
<feature type="non-terminal residue" evidence="1">
    <location>
        <position position="1"/>
    </location>
</feature>